<comment type="caution">
    <text evidence="3">The sequence shown here is derived from an EMBL/GenBank/DDBJ whole genome shotgun (WGS) entry which is preliminary data.</text>
</comment>
<proteinExistence type="predicted"/>
<dbReference type="PATRIC" id="fig|1280948.3.peg.296"/>
<name>A0A059EB03_9PROT</name>
<keyword evidence="4" id="KW-1185">Reference proteome</keyword>
<keyword evidence="1" id="KW-0732">Signal</keyword>
<dbReference type="STRING" id="1280948.HY36_01520"/>
<organism evidence="3 4">
    <name type="scientific">Hyphomonas atlantica</name>
    <dbReference type="NCBI Taxonomy" id="1280948"/>
    <lineage>
        <taxon>Bacteria</taxon>
        <taxon>Pseudomonadati</taxon>
        <taxon>Pseudomonadota</taxon>
        <taxon>Alphaproteobacteria</taxon>
        <taxon>Hyphomonadales</taxon>
        <taxon>Hyphomonadaceae</taxon>
        <taxon>Hyphomonas</taxon>
    </lineage>
</organism>
<dbReference type="Proteomes" id="UP000259173">
    <property type="component" value="Unassembled WGS sequence"/>
</dbReference>
<evidence type="ECO:0000313" key="5">
    <source>
        <dbReference type="Proteomes" id="UP000259173"/>
    </source>
</evidence>
<reference evidence="2 5" key="2">
    <citation type="journal article" date="2018" name="Nat. Biotechnol.">
        <title>A standardized bacterial taxonomy based on genome phylogeny substantially revises the tree of life.</title>
        <authorList>
            <person name="Parks D.H."/>
            <person name="Chuvochina M."/>
            <person name="Waite D.W."/>
            <person name="Rinke C."/>
            <person name="Skarshewski A."/>
            <person name="Chaumeil P.A."/>
            <person name="Hugenholtz P."/>
        </authorList>
    </citation>
    <scope>NUCLEOTIDE SEQUENCE [LARGE SCALE GENOMIC DNA]</scope>
    <source>
        <strain evidence="2">UBA8557</strain>
    </source>
</reference>
<evidence type="ECO:0000256" key="1">
    <source>
        <dbReference type="SAM" id="SignalP"/>
    </source>
</evidence>
<dbReference type="Proteomes" id="UP000024547">
    <property type="component" value="Unassembled WGS sequence"/>
</dbReference>
<evidence type="ECO:0000313" key="4">
    <source>
        <dbReference type="Proteomes" id="UP000024547"/>
    </source>
</evidence>
<dbReference type="OrthoDB" id="7937304at2"/>
<gene>
    <name evidence="2" type="ORF">DCG65_12200</name>
    <name evidence="3" type="ORF">HY36_01520</name>
</gene>
<dbReference type="PANTHER" id="PTHR33361:SF2">
    <property type="entry name" value="DUF885 DOMAIN-CONTAINING PROTEIN"/>
    <property type="match status" value="1"/>
</dbReference>
<dbReference type="InterPro" id="IPR010281">
    <property type="entry name" value="DUF885"/>
</dbReference>
<feature type="chain" id="PRO_5044538453" evidence="1">
    <location>
        <begin position="33"/>
        <end position="628"/>
    </location>
</feature>
<dbReference type="AlphaFoldDB" id="A0A059EB03"/>
<dbReference type="Pfam" id="PF05960">
    <property type="entry name" value="DUF885"/>
    <property type="match status" value="1"/>
</dbReference>
<evidence type="ECO:0000313" key="2">
    <source>
        <dbReference type="EMBL" id="HAE95315.1"/>
    </source>
</evidence>
<evidence type="ECO:0000313" key="3">
    <source>
        <dbReference type="EMBL" id="KCZ65084.1"/>
    </source>
</evidence>
<dbReference type="EMBL" id="DMBR01000370">
    <property type="protein sequence ID" value="HAE95315.1"/>
    <property type="molecule type" value="Genomic_DNA"/>
</dbReference>
<protein>
    <submittedName>
        <fullName evidence="2">DUF885 domain-containing protein</fullName>
    </submittedName>
</protein>
<dbReference type="eggNOG" id="COG4805">
    <property type="taxonomic scope" value="Bacteria"/>
</dbReference>
<reference evidence="3 4" key="1">
    <citation type="journal article" date="2014" name="Antonie Van Leeuwenhoek">
        <title>Hyphomonas beringensis sp. nov. and Hyphomonas chukchiensis sp. nov., isolated from surface seawater of the Bering Sea and Chukchi Sea.</title>
        <authorList>
            <person name="Li C."/>
            <person name="Lai Q."/>
            <person name="Li G."/>
            <person name="Dong C."/>
            <person name="Wang J."/>
            <person name="Liao Y."/>
            <person name="Shao Z."/>
        </authorList>
    </citation>
    <scope>NUCLEOTIDE SEQUENCE [LARGE SCALE GENOMIC DNA]</scope>
    <source>
        <strain evidence="3 4">22II1-22F38</strain>
    </source>
</reference>
<feature type="signal peptide" evidence="1">
    <location>
        <begin position="1"/>
        <end position="32"/>
    </location>
</feature>
<dbReference type="EMBL" id="AWFH01000001">
    <property type="protein sequence ID" value="KCZ65084.1"/>
    <property type="molecule type" value="Genomic_DNA"/>
</dbReference>
<accession>A0A059EB03</accession>
<dbReference type="RefSeq" id="WP_035547298.1">
    <property type="nucleotide sequence ID" value="NZ_AWFH01000001.1"/>
</dbReference>
<dbReference type="PANTHER" id="PTHR33361">
    <property type="entry name" value="GLR0591 PROTEIN"/>
    <property type="match status" value="1"/>
</dbReference>
<sequence length="628" mass="69145">MFFPFALTIRTVARTALGGVAIAAFLTACAPAVDDSGTPRRIAREVDELLTSIARNELADDPELATRLGLTESSTGYRFNAYLTDRSQAAYERMRVKRLETLEALLAAPRPAEGGTQSRHLITVTQAYRTAESLFVSGHGQTGLGQAFPYVADHMRGAYIDVPDLLTGAHPFNTAQDARDYVTRLSQLPGALQDERRRLQADARAGIVPPVFVLDRMQTLAETIGAGPAETHLLVTTFNNLVAGPDDLSLEDETELAQQVETLMREDVLPAYAEFAEALETLKADAPEEPGIWRLPDGDAYYDTALAAYTDEGITPEALHAQGLLEVERLTDELMAALEAQELVEGTLADRLELLAQQEGQLYEDTPEGREALLARMRDHMRRAETIMANVMPAMPGTGVTIRAVPEFLEASAPSAYYSAAPANGSAPAQFEINLSNISDWPDFMLPTLVFHETIPGHHLESALTAESANLPLIRQMVWNVAYGEGWAVYGEILSQDMGLYADDPLGRIGFLQAMLFRAARLVADTGMHRYHWSREDAIVYLAETTGQSREAMAHEVDRYAVWPGQAAAYWVGAKRMLDLRTRSQMVLGDDFSLREFHDVVLSGGPRPLALLEDDVERWYIAKLNADH</sequence>